<feature type="region of interest" description="Disordered" evidence="1">
    <location>
        <begin position="182"/>
        <end position="238"/>
    </location>
</feature>
<gene>
    <name evidence="3" type="primary">P0698A10.18</name>
</gene>
<organism evidence="3">
    <name type="scientific">Oryza sativa subsp. japonica</name>
    <name type="common">Rice</name>
    <dbReference type="NCBI Taxonomy" id="39947"/>
    <lineage>
        <taxon>Eukaryota</taxon>
        <taxon>Viridiplantae</taxon>
        <taxon>Streptophyta</taxon>
        <taxon>Embryophyta</taxon>
        <taxon>Tracheophyta</taxon>
        <taxon>Spermatophyta</taxon>
        <taxon>Magnoliopsida</taxon>
        <taxon>Liliopsida</taxon>
        <taxon>Poales</taxon>
        <taxon>Poaceae</taxon>
        <taxon>BOP clade</taxon>
        <taxon>Oryzoideae</taxon>
        <taxon>Oryzeae</taxon>
        <taxon>Oryzinae</taxon>
        <taxon>Oryza</taxon>
        <taxon>Oryza sativa</taxon>
    </lineage>
</organism>
<evidence type="ECO:0000256" key="1">
    <source>
        <dbReference type="SAM" id="MobiDB-lite"/>
    </source>
</evidence>
<protein>
    <submittedName>
        <fullName evidence="3">Uncharacterized protein</fullName>
    </submittedName>
</protein>
<reference evidence="3" key="1">
    <citation type="journal article" date="2002" name="Nature">
        <title>The genome sequence and structure of rice chromosome 1.</title>
        <authorList>
            <person name="Sasaki T."/>
            <person name="Matsumoto T."/>
            <person name="Yamamoto K."/>
            <person name="Sakata K."/>
            <person name="Baba T."/>
            <person name="Katayose Y."/>
            <person name="Wu J."/>
            <person name="Niimura Y."/>
            <person name="Cheng Z."/>
            <person name="Nagamura Y."/>
            <person name="Antonio B.A."/>
            <person name="Kanamori H."/>
            <person name="Hosokawa S."/>
            <person name="Masukawa M."/>
            <person name="Arikawa K."/>
            <person name="Chiden Y."/>
            <person name="Hayashi M."/>
            <person name="Okamoto M."/>
            <person name="Ando T."/>
            <person name="Aoki H."/>
            <person name="Arita K."/>
            <person name="Hamada M."/>
            <person name="Harada C."/>
            <person name="Hijishita S."/>
            <person name="Honda M."/>
            <person name="Ichikawa Y."/>
            <person name="Idonuma A."/>
            <person name="Iijima M."/>
            <person name="Ikeda M."/>
            <person name="Ikeno M."/>
            <person name="Itoh S."/>
            <person name="Itoh T."/>
            <person name="Itoh Y."/>
            <person name="Itoh Y."/>
            <person name="Iwabuchi A."/>
            <person name="Kamiya K."/>
            <person name="Karasawa W."/>
            <person name="Katagiri S."/>
            <person name="Kikuta A."/>
            <person name="Kobayashi N."/>
            <person name="Kono I."/>
            <person name="Machita K."/>
            <person name="Maehara T."/>
            <person name="Mizuno H."/>
            <person name="Mizubayashi T."/>
            <person name="Mukai Y."/>
            <person name="Nagasaki H."/>
            <person name="Nakashima M."/>
            <person name="Nakama Y."/>
            <person name="Nakamichi Y."/>
            <person name="Nakamura M."/>
            <person name="Namiki N."/>
            <person name="Negishi M."/>
            <person name="Ohta I."/>
            <person name="Ono N."/>
            <person name="Saji S."/>
            <person name="Sakai K."/>
            <person name="Shibata M."/>
            <person name="Shimokawa T."/>
            <person name="Shomura A."/>
            <person name="Song J."/>
            <person name="Takazaki Y."/>
            <person name="Terasawa K."/>
            <person name="Tsuji K."/>
            <person name="Waki K."/>
            <person name="Yamagata H."/>
            <person name="Yamane H."/>
            <person name="Yoshiki S."/>
            <person name="Yoshihara R."/>
            <person name="Yukawa K."/>
            <person name="Zhong H."/>
            <person name="Iwama H."/>
            <person name="Endo T."/>
            <person name="Ito H."/>
            <person name="Hahn J.H."/>
            <person name="Kim H.I."/>
            <person name="Eun M.Y."/>
            <person name="Yano M."/>
            <person name="Jiang J."/>
            <person name="Gojobori T."/>
        </authorList>
    </citation>
    <scope>NUCLEOTIDE SEQUENCE [LARGE SCALE GENOMIC DNA]</scope>
</reference>
<keyword evidence="2" id="KW-1133">Transmembrane helix</keyword>
<proteinExistence type="predicted"/>
<keyword evidence="2" id="KW-0472">Membrane</keyword>
<evidence type="ECO:0000256" key="2">
    <source>
        <dbReference type="SAM" id="Phobius"/>
    </source>
</evidence>
<feature type="compositionally biased region" description="Low complexity" evidence="1">
    <location>
        <begin position="183"/>
        <end position="203"/>
    </location>
</feature>
<name>Q5N8X7_ORYSJ</name>
<dbReference type="AlphaFoldDB" id="Q5N8X7"/>
<sequence>MADVSLARSLLLAVLCAVLWSGLWLRARRTSGARLMAASSRHRALPGFRRSAYRRGALVGEVVAPWGGPPTAPYHKRVPVGTPPQPSMGADERLKCIVIRISAGTAAAAARVVVKSSGQELKKRNTRAAFNSAVRPLGSAAAAPPRIHPLRPRDSVALLAGSRADLVRYDACTVVGATRLHGRAGSPTTTRARAPARSSAGTGTETRLARTRAGGMRVPGAPARTDAETQHFVPGFGT</sequence>
<keyword evidence="2" id="KW-0812">Transmembrane</keyword>
<feature type="transmembrane region" description="Helical" evidence="2">
    <location>
        <begin position="6"/>
        <end position="25"/>
    </location>
</feature>
<dbReference type="Proteomes" id="UP000817658">
    <property type="component" value="Chromosome 1"/>
</dbReference>
<accession>Q5N8X7</accession>
<dbReference type="EMBL" id="AP003297">
    <property type="protein sequence ID" value="BAD82086.1"/>
    <property type="molecule type" value="Genomic_DNA"/>
</dbReference>
<evidence type="ECO:0000313" key="3">
    <source>
        <dbReference type="EMBL" id="BAD82086.1"/>
    </source>
</evidence>